<accession>A0A1G6YVP9</accession>
<keyword evidence="2" id="KW-0378">Hydrolase</keyword>
<feature type="compositionally biased region" description="Polar residues" evidence="3">
    <location>
        <begin position="657"/>
        <end position="668"/>
    </location>
</feature>
<feature type="domain" description="Glycosyl hydrolase family 13 catalytic" evidence="5">
    <location>
        <begin position="384"/>
        <end position="811"/>
    </location>
</feature>
<gene>
    <name evidence="6" type="ORF">SAMN04488509_11152</name>
</gene>
<keyword evidence="2" id="KW-0326">Glycosidase</keyword>
<dbReference type="Proteomes" id="UP000199603">
    <property type="component" value="Unassembled WGS sequence"/>
</dbReference>
<evidence type="ECO:0000256" key="3">
    <source>
        <dbReference type="SAM" id="MobiDB-lite"/>
    </source>
</evidence>
<evidence type="ECO:0000259" key="5">
    <source>
        <dbReference type="SMART" id="SM00642"/>
    </source>
</evidence>
<dbReference type="CDD" id="cd11341">
    <property type="entry name" value="AmyAc_Pullulanase_LD-like"/>
    <property type="match status" value="1"/>
</dbReference>
<dbReference type="STRING" id="265719.SAMN04488509_11152"/>
<dbReference type="Gene3D" id="2.60.40.1130">
    <property type="entry name" value="Rab geranylgeranyltransferase alpha-subunit, insert domain"/>
    <property type="match status" value="1"/>
</dbReference>
<dbReference type="AlphaFoldDB" id="A0A1G6YVP9"/>
<organism evidence="6 7">
    <name type="scientific">Aquimonas voraii</name>
    <dbReference type="NCBI Taxonomy" id="265719"/>
    <lineage>
        <taxon>Bacteria</taxon>
        <taxon>Pseudomonadati</taxon>
        <taxon>Pseudomonadota</taxon>
        <taxon>Gammaproteobacteria</taxon>
        <taxon>Lysobacterales</taxon>
        <taxon>Lysobacteraceae</taxon>
        <taxon>Aquimonas</taxon>
    </lineage>
</organism>
<evidence type="ECO:0000256" key="4">
    <source>
        <dbReference type="SAM" id="SignalP"/>
    </source>
</evidence>
<evidence type="ECO:0000313" key="6">
    <source>
        <dbReference type="EMBL" id="SDD94420.1"/>
    </source>
</evidence>
<feature type="region of interest" description="Disordered" evidence="3">
    <location>
        <begin position="608"/>
        <end position="671"/>
    </location>
</feature>
<keyword evidence="4" id="KW-0732">Signal</keyword>
<dbReference type="Pfam" id="PF11852">
    <property type="entry name" value="Pullul_strch_C"/>
    <property type="match status" value="1"/>
</dbReference>
<dbReference type="InterPro" id="IPR013783">
    <property type="entry name" value="Ig-like_fold"/>
</dbReference>
<dbReference type="PANTHER" id="PTHR43002">
    <property type="entry name" value="GLYCOGEN DEBRANCHING ENZYME"/>
    <property type="match status" value="1"/>
</dbReference>
<dbReference type="EMBL" id="FNAG01000011">
    <property type="protein sequence ID" value="SDD94420.1"/>
    <property type="molecule type" value="Genomic_DNA"/>
</dbReference>
<evidence type="ECO:0000256" key="1">
    <source>
        <dbReference type="ARBA" id="ARBA00008061"/>
    </source>
</evidence>
<protein>
    <submittedName>
        <fullName evidence="6">Carbohydrate-binding module 48 (Isoamylase N-terminal domain)</fullName>
    </submittedName>
</protein>
<comment type="similarity">
    <text evidence="1">Belongs to the glycosyl hydrolase 13 family.</text>
</comment>
<reference evidence="6 7" key="1">
    <citation type="submission" date="2016-10" db="EMBL/GenBank/DDBJ databases">
        <authorList>
            <person name="de Groot N.N."/>
        </authorList>
    </citation>
    <scope>NUCLEOTIDE SEQUENCE [LARGE SCALE GENOMIC DNA]</scope>
    <source>
        <strain evidence="6 7">DSM 16957</strain>
    </source>
</reference>
<dbReference type="InterPro" id="IPR014756">
    <property type="entry name" value="Ig_E-set"/>
</dbReference>
<dbReference type="Gene3D" id="3.20.20.80">
    <property type="entry name" value="Glycosidases"/>
    <property type="match status" value="2"/>
</dbReference>
<dbReference type="Pfam" id="PF17967">
    <property type="entry name" value="Pullulanase_N2"/>
    <property type="match status" value="1"/>
</dbReference>
<dbReference type="SMART" id="SM00642">
    <property type="entry name" value="Aamy"/>
    <property type="match status" value="1"/>
</dbReference>
<dbReference type="Gene3D" id="2.60.40.10">
    <property type="entry name" value="Immunoglobulins"/>
    <property type="match status" value="1"/>
</dbReference>
<dbReference type="InterPro" id="IPR024561">
    <property type="entry name" value="Pullul_strch_C"/>
</dbReference>
<sequence length="971" mass="105854">MFCRTLAFALLLAAGTALAQAEDRLRTDCDAPAHFRVLARSDMPAEAAAIWLDAQRLRWPQAPAEADIVLLHADTAIGLDAERRPDPEVTRFELKRLTEALPPAQQRRFAWFGDGAEFALPDGTDIAGLLRGDLLLAALDTEGRVLAMTRVQQAAALDDRYAAARQAGLGALPETDATAFALWAPTAQSVAVCVYEDGDSPARSTHTLERDAASGVWSARLPGVTLGSYYSYLVDVFVPGLGLVRNRVTDPYALGLGADGQRAMVVDLDDARFKPEGWDAHPRPPAPRHNVDMVLYELHVRDFSRDDASVPPQHRGRYLGFAQRDSLGMRHLRSLAEAGLTDVHLLPVYDISTIPETGCVTPVVMGPPDGEQQQATIATIKHEDCFNWGYDPQHFTVPEGSYASDARDGAVRIRELRRMVMALHALGLRVGLDVVYNHSSHAGQHAKSVLDRIVPGYYHRLDPKGAIERSTCCENTATEHAMMARLMIDSAVVWARDYRIDGFRFDLMGHQPKAVMLELMRAVDSAAGKRIPIIGEGWNFGEVADGARFEQASQLSLAGSGIATFSDRARDALRGGGAATAGAELRTAYGWLNGWVASRDWELGIRDSEERESPAPPPLSPGGKGAGGEGLEAAPSTARASSAEAALPNPESPIPNPGSQSRLPNPGSNADLVRVGLAGTLRQYRMRGSDGIERSLAEFDYAGQPAGYVASPNEVVNYVENHDNQTLYDINALRLPQATTAEERARVQVLGMAFNLLSQGVPYFHAGVEVLRSKSLDRNSYDSGDHFNRLDYSGEDNSFGRGLPPAWDNARDWPLMRELLADPALKPSPEIVDYTRRAFLDWLRLRAQTPLLRLASSEDVQQRLRFLDTDARSGVIAAYVDGSGLAANPHAQLLYAVNVSSEAQQLGIDWNGSTDGRRAWRLHPALLDGVDPRAREATLRFEPSPAPQRMRVLLQLPARTAVVWVASDATN</sequence>
<dbReference type="InterPro" id="IPR004193">
    <property type="entry name" value="Glyco_hydro_13_N"/>
</dbReference>
<keyword evidence="7" id="KW-1185">Reference proteome</keyword>
<feature type="signal peptide" evidence="4">
    <location>
        <begin position="1"/>
        <end position="19"/>
    </location>
</feature>
<dbReference type="SUPFAM" id="SSF51445">
    <property type="entry name" value="(Trans)glycosidases"/>
    <property type="match status" value="1"/>
</dbReference>
<proteinExistence type="inferred from homology"/>
<name>A0A1G6YVP9_9GAMM</name>
<dbReference type="InterPro" id="IPR006047">
    <property type="entry name" value="GH13_cat_dom"/>
</dbReference>
<dbReference type="InterPro" id="IPR040671">
    <property type="entry name" value="Pullulanase_N2"/>
</dbReference>
<dbReference type="GO" id="GO:0004553">
    <property type="term" value="F:hydrolase activity, hydrolyzing O-glycosyl compounds"/>
    <property type="evidence" value="ECO:0007669"/>
    <property type="project" value="InterPro"/>
</dbReference>
<dbReference type="GO" id="GO:0005975">
    <property type="term" value="P:carbohydrate metabolic process"/>
    <property type="evidence" value="ECO:0007669"/>
    <property type="project" value="InterPro"/>
</dbReference>
<dbReference type="InterPro" id="IPR017853">
    <property type="entry name" value="GH"/>
</dbReference>
<feature type="chain" id="PRO_5011786795" evidence="4">
    <location>
        <begin position="20"/>
        <end position="971"/>
    </location>
</feature>
<dbReference type="CDD" id="cd02860">
    <property type="entry name" value="E_set_Pullulanase"/>
    <property type="match status" value="1"/>
</dbReference>
<evidence type="ECO:0000313" key="7">
    <source>
        <dbReference type="Proteomes" id="UP000199603"/>
    </source>
</evidence>
<dbReference type="SUPFAM" id="SSF81296">
    <property type="entry name" value="E set domains"/>
    <property type="match status" value="2"/>
</dbReference>
<dbReference type="Pfam" id="PF02922">
    <property type="entry name" value="CBM_48"/>
    <property type="match status" value="1"/>
</dbReference>
<evidence type="ECO:0000256" key="2">
    <source>
        <dbReference type="ARBA" id="ARBA00023295"/>
    </source>
</evidence>